<dbReference type="RefSeq" id="WP_075704262.1">
    <property type="nucleotide sequence ID" value="NZ_CAMREZ010000003.1"/>
</dbReference>
<sequence length="327" mass="37116">MPEKEPQSCATPFRTMIGGQALIEGIMMLGPEKKSIVVRRPDGGLEIKTEERKLIKDRHPILGWPFIRGVVNFCTSMYTGVTALMYSAEFYPEDEAGEEEPSRFEQWLDKKLGSENAMSLFTTLAVILGMAFSVGLFFVLPTLLSGAIMYFFPAVPLWARNVVEGATRVVIFLGYLILCSKMKDIRRVFSYHGAEHKTIFCYEKGLALTVENVRIQPKHHPRCGTSFLFVVIVVSILLSSVVFAFWQFTNPWLRTLVHLALLPVVVGLTWEFNRYVGGHDNLFCRAVRRPGMAIQRWTTFEPDDSMIEVGIEALKQVLPKEKGKDQW</sequence>
<organism evidence="2 3">
    <name type="scientific">Intestinimonas butyriciproducens</name>
    <dbReference type="NCBI Taxonomy" id="1297617"/>
    <lineage>
        <taxon>Bacteria</taxon>
        <taxon>Bacillati</taxon>
        <taxon>Bacillota</taxon>
        <taxon>Clostridia</taxon>
        <taxon>Eubacteriales</taxon>
        <taxon>Intestinimonas</taxon>
    </lineage>
</organism>
<dbReference type="EMBL" id="QEKK01000014">
    <property type="protein sequence ID" value="PVY46624.1"/>
    <property type="molecule type" value="Genomic_DNA"/>
</dbReference>
<dbReference type="PANTHER" id="PTHR42867">
    <property type="entry name" value="MEMBRANE PROTEIN-RELATED"/>
    <property type="match status" value="1"/>
</dbReference>
<feature type="transmembrane region" description="Helical" evidence="1">
    <location>
        <begin position="227"/>
        <end position="246"/>
    </location>
</feature>
<dbReference type="Proteomes" id="UP000245778">
    <property type="component" value="Unassembled WGS sequence"/>
</dbReference>
<feature type="transmembrane region" description="Helical" evidence="1">
    <location>
        <begin position="252"/>
        <end position="270"/>
    </location>
</feature>
<dbReference type="Pfam" id="PF07136">
    <property type="entry name" value="DUF1385"/>
    <property type="match status" value="1"/>
</dbReference>
<accession>A0A2U1BD88</accession>
<name>A0A2U1BD88_9FIRM</name>
<protein>
    <submittedName>
        <fullName evidence="2">Uncharacterized protein YqhQ</fullName>
    </submittedName>
</protein>
<comment type="caution">
    <text evidence="2">The sequence shown here is derived from an EMBL/GenBank/DDBJ whole genome shotgun (WGS) entry which is preliminary data.</text>
</comment>
<dbReference type="InterPro" id="IPR010787">
    <property type="entry name" value="DUF1385"/>
</dbReference>
<keyword evidence="1" id="KW-0472">Membrane</keyword>
<keyword evidence="1" id="KW-1133">Transmembrane helix</keyword>
<keyword evidence="1" id="KW-0812">Transmembrane</keyword>
<reference evidence="2 3" key="1">
    <citation type="submission" date="2018-04" db="EMBL/GenBank/DDBJ databases">
        <title>Genomic Encyclopedia of Type Strains, Phase IV (KMG-IV): sequencing the most valuable type-strain genomes for metagenomic binning, comparative biology and taxonomic classification.</title>
        <authorList>
            <person name="Goeker M."/>
        </authorList>
    </citation>
    <scope>NUCLEOTIDE SEQUENCE [LARGE SCALE GENOMIC DNA]</scope>
    <source>
        <strain evidence="2 3">DSM 26588</strain>
    </source>
</reference>
<proteinExistence type="predicted"/>
<gene>
    <name evidence="2" type="ORF">C7373_11424</name>
</gene>
<feature type="transmembrane region" description="Helical" evidence="1">
    <location>
        <begin position="120"/>
        <end position="152"/>
    </location>
</feature>
<evidence type="ECO:0000313" key="2">
    <source>
        <dbReference type="EMBL" id="PVY46624.1"/>
    </source>
</evidence>
<evidence type="ECO:0000313" key="3">
    <source>
        <dbReference type="Proteomes" id="UP000245778"/>
    </source>
</evidence>
<dbReference type="GeneID" id="93228595"/>
<feature type="transmembrane region" description="Helical" evidence="1">
    <location>
        <begin position="158"/>
        <end position="178"/>
    </location>
</feature>
<evidence type="ECO:0000256" key="1">
    <source>
        <dbReference type="SAM" id="Phobius"/>
    </source>
</evidence>
<dbReference type="AlphaFoldDB" id="A0A2U1BD88"/>
<dbReference type="PANTHER" id="PTHR42867:SF1">
    <property type="entry name" value="MEMBRANE PROTEIN-RELATED"/>
    <property type="match status" value="1"/>
</dbReference>